<organism evidence="1 2">
    <name type="scientific">Pseudanabaena frigida</name>
    <dbReference type="NCBI Taxonomy" id="945775"/>
    <lineage>
        <taxon>Bacteria</taxon>
        <taxon>Bacillati</taxon>
        <taxon>Cyanobacteriota</taxon>
        <taxon>Cyanophyceae</taxon>
        <taxon>Pseudanabaenales</taxon>
        <taxon>Pseudanabaenaceae</taxon>
        <taxon>Pseudanabaena</taxon>
    </lineage>
</organism>
<gene>
    <name evidence="1" type="ORF">DCF19_06570</name>
</gene>
<dbReference type="AlphaFoldDB" id="A0A2W4Y6W5"/>
<comment type="caution">
    <text evidence="1">The sequence shown here is derived from an EMBL/GenBank/DDBJ whole genome shotgun (WGS) entry which is preliminary data.</text>
</comment>
<proteinExistence type="predicted"/>
<dbReference type="Proteomes" id="UP000249467">
    <property type="component" value="Unassembled WGS sequence"/>
</dbReference>
<reference evidence="1 2" key="1">
    <citation type="submission" date="2018-04" db="EMBL/GenBank/DDBJ databases">
        <authorList>
            <person name="Go L.Y."/>
            <person name="Mitchell J.A."/>
        </authorList>
    </citation>
    <scope>NUCLEOTIDE SEQUENCE [LARGE SCALE GENOMIC DNA]</scope>
    <source>
        <strain evidence="1">ULC066bin1</strain>
    </source>
</reference>
<accession>A0A2W4Y6W5</accession>
<reference evidence="1 2" key="2">
    <citation type="submission" date="2018-06" db="EMBL/GenBank/DDBJ databases">
        <title>Metagenomic assembly of (sub)arctic Cyanobacteria and their associated microbiome from non-axenic cultures.</title>
        <authorList>
            <person name="Baurain D."/>
        </authorList>
    </citation>
    <scope>NUCLEOTIDE SEQUENCE [LARGE SCALE GENOMIC DNA]</scope>
    <source>
        <strain evidence="1">ULC066bin1</strain>
    </source>
</reference>
<protein>
    <submittedName>
        <fullName evidence="1">Uncharacterized protein</fullName>
    </submittedName>
</protein>
<sequence length="59" mass="6937">MRINARLEIDYQKQYKKSSRPLQLLKQTGLIGCAEAESDLSVNYKQYLTEYLTEKYSCL</sequence>
<dbReference type="EMBL" id="QBML01000006">
    <property type="protein sequence ID" value="PZO42695.1"/>
    <property type="molecule type" value="Genomic_DNA"/>
</dbReference>
<name>A0A2W4Y6W5_9CYAN</name>
<evidence type="ECO:0000313" key="1">
    <source>
        <dbReference type="EMBL" id="PZO42695.1"/>
    </source>
</evidence>
<evidence type="ECO:0000313" key="2">
    <source>
        <dbReference type="Proteomes" id="UP000249467"/>
    </source>
</evidence>